<feature type="domain" description="SpaA-like prealbumin fold" evidence="11">
    <location>
        <begin position="341"/>
        <end position="424"/>
    </location>
</feature>
<feature type="compositionally biased region" description="Basic and acidic residues" evidence="7">
    <location>
        <begin position="1159"/>
        <end position="1173"/>
    </location>
</feature>
<feature type="compositionally biased region" description="Polar residues" evidence="7">
    <location>
        <begin position="1178"/>
        <end position="1192"/>
    </location>
</feature>
<dbReference type="InterPro" id="IPR008966">
    <property type="entry name" value="Adhesion_dom_sf"/>
</dbReference>
<evidence type="ECO:0000313" key="13">
    <source>
        <dbReference type="Proteomes" id="UP000664857"/>
    </source>
</evidence>
<dbReference type="EMBL" id="JAFLVX010000009">
    <property type="protein sequence ID" value="MBO0476044.1"/>
    <property type="molecule type" value="Genomic_DNA"/>
</dbReference>
<keyword evidence="8" id="KW-0472">Membrane</keyword>
<dbReference type="Proteomes" id="UP000664857">
    <property type="component" value="Unassembled WGS sequence"/>
</dbReference>
<dbReference type="NCBIfam" id="TIGR01167">
    <property type="entry name" value="LPXTG_anchor"/>
    <property type="match status" value="1"/>
</dbReference>
<evidence type="ECO:0000256" key="5">
    <source>
        <dbReference type="ARBA" id="ARBA00022729"/>
    </source>
</evidence>
<name>A0ABS3HQN9_9ENTE</name>
<dbReference type="Gene3D" id="2.60.40.1280">
    <property type="match status" value="1"/>
</dbReference>
<dbReference type="InterPro" id="IPR011252">
    <property type="entry name" value="Fibrogen-bd_dom1"/>
</dbReference>
<keyword evidence="6" id="KW-0572">Peptidoglycan-anchor</keyword>
<dbReference type="Pfam" id="PF17802">
    <property type="entry name" value="SpaA"/>
    <property type="match status" value="8"/>
</dbReference>
<feature type="signal peptide" evidence="9">
    <location>
        <begin position="1"/>
        <end position="21"/>
    </location>
</feature>
<feature type="chain" id="PRO_5045443550" evidence="9">
    <location>
        <begin position="22"/>
        <end position="1219"/>
    </location>
</feature>
<keyword evidence="5 9" id="KW-0732">Signal</keyword>
<dbReference type="PANTHER" id="PTHR36108:SF13">
    <property type="entry name" value="COLOSSIN-B-RELATED"/>
    <property type="match status" value="1"/>
</dbReference>
<feature type="transmembrane region" description="Helical" evidence="8">
    <location>
        <begin position="1195"/>
        <end position="1213"/>
    </location>
</feature>
<dbReference type="Pfam" id="PF05737">
    <property type="entry name" value="Collagen_bind"/>
    <property type="match status" value="1"/>
</dbReference>
<keyword evidence="3" id="KW-0134">Cell wall</keyword>
<evidence type="ECO:0000256" key="3">
    <source>
        <dbReference type="ARBA" id="ARBA00022512"/>
    </source>
</evidence>
<feature type="domain" description="SpaA-like prealbumin fold" evidence="11">
    <location>
        <begin position="528"/>
        <end position="616"/>
    </location>
</feature>
<feature type="domain" description="SpaA-like prealbumin fold" evidence="11">
    <location>
        <begin position="844"/>
        <end position="925"/>
    </location>
</feature>
<evidence type="ECO:0000256" key="8">
    <source>
        <dbReference type="SAM" id="Phobius"/>
    </source>
</evidence>
<dbReference type="InterPro" id="IPR008456">
    <property type="entry name" value="Collagen-bd_dom"/>
</dbReference>
<reference evidence="12 13" key="1">
    <citation type="submission" date="2021-03" db="EMBL/GenBank/DDBJ databases">
        <title>Enterococcal diversity collection.</title>
        <authorList>
            <person name="Gilmore M.S."/>
            <person name="Schwartzman J."/>
            <person name="Van Tyne D."/>
            <person name="Martin M."/>
            <person name="Earl A.M."/>
            <person name="Manson A.L."/>
            <person name="Straub T."/>
            <person name="Salamzade R."/>
            <person name="Saavedra J."/>
            <person name="Lebreton F."/>
            <person name="Prichula J."/>
            <person name="Schaufler K."/>
            <person name="Gaca A."/>
            <person name="Sgardioli B."/>
            <person name="Wagenaar J."/>
            <person name="Strong T."/>
        </authorList>
    </citation>
    <scope>NUCLEOTIDE SEQUENCE [LARGE SCALE GENOMIC DNA]</scope>
    <source>
        <strain evidence="12 13">DIV0080</strain>
    </source>
</reference>
<feature type="domain" description="SpaA-like prealbumin fold" evidence="11">
    <location>
        <begin position="432"/>
        <end position="513"/>
    </location>
</feature>
<feature type="domain" description="Collagen binding" evidence="10">
    <location>
        <begin position="178"/>
        <end position="306"/>
    </location>
</feature>
<feature type="domain" description="SpaA-like prealbumin fold" evidence="11">
    <location>
        <begin position="1056"/>
        <end position="1139"/>
    </location>
</feature>
<feature type="domain" description="SpaA-like prealbumin fold" evidence="11">
    <location>
        <begin position="631"/>
        <end position="715"/>
    </location>
</feature>
<proteinExistence type="inferred from homology"/>
<dbReference type="SUPFAM" id="SSF49401">
    <property type="entry name" value="Bacterial adhesins"/>
    <property type="match status" value="1"/>
</dbReference>
<keyword evidence="13" id="KW-1185">Reference proteome</keyword>
<comment type="caution">
    <text evidence="12">The sequence shown here is derived from an EMBL/GenBank/DDBJ whole genome shotgun (WGS) entry which is preliminary data.</text>
</comment>
<dbReference type="Gene3D" id="2.60.40.10">
    <property type="entry name" value="Immunoglobulins"/>
    <property type="match status" value="8"/>
</dbReference>
<accession>A0ABS3HQN9</accession>
<keyword evidence="4" id="KW-0964">Secreted</keyword>
<gene>
    <name evidence="12" type="ORF">DOK76_03110</name>
</gene>
<evidence type="ECO:0000259" key="11">
    <source>
        <dbReference type="Pfam" id="PF17802"/>
    </source>
</evidence>
<evidence type="ECO:0000256" key="4">
    <source>
        <dbReference type="ARBA" id="ARBA00022525"/>
    </source>
</evidence>
<dbReference type="SUPFAM" id="SSF49478">
    <property type="entry name" value="Cna protein B-type domain"/>
    <property type="match status" value="8"/>
</dbReference>
<sequence length="1219" mass="132227">MKRVFNLVAVFIIACSQLIMPGSVLVNAEGSNDVSSLLWQNISVDHQDTSDGSRLSVTATFDDSQKKITAGDEIYLSWPQIGNATMQAYASTKDIIYNGVNIGQAVITSSGVRLVFNEGVNQFDQGTVHGGIEFKVQVNNTNSVTSTENININGGNISVPISVSKEVSDGGTGTGTRNFSDKNGVIYVSDPTRVMWDISLNSNKEPMVSNIVMADTIKDSPGSHTLLPETFYIEVASANGSSKTFRGVEGVEEVKNQYGATFDYSVEQGTINVVIPQSAATYNSFRIVYYTQITDTDVASFTNNLEVDYQVHGQAPQHDSRDKEIENINSNAWGEGSKTSRLTILKQDTEGKPLADAKFVLKDKKGKIVKADLVSDAEGKIEVTQLTPGEYYLEETDAPKGYKILTEDVYINVNKPTIEEKVTNEREVVLGRLEINKVETNKEDTHLANAKFVLTSNETGTTYEVTTNEAGQGIIEGLPLGAYTLKEIEAPAGYVLNNTEYPIEIKEDEITKNTTQITVANDPIIPVGQLTIVKVDAKDKEVKLSGAEFTLTSATDGQTYHLVTNDQGEVTTGEIPAGDYTLVETKAPAGYLLNTESKDVKIEKDQTIKLAVENTKVLPWTPLEPSKPILGSVEVTKVDAEDNTKVLSGAEFKLTSVKDGKEYTLVTDADGKAKVSDLPVGTYTLVETKAPKGYVLDETPQTVEVKYDETTSNVTALTVSNEKETPWTPLEPSKPILGSVEVTKVDAEDNTKVLSGAEFKLTSVKDAKEYTLVTDVDGKAKASDLPVGTYTLVETKAPKGYVLDETPQTVEVKYDETTSNVTTLTVSNEKETPWTPLEPSTPLGSVRVMKVDANNQSKVLPGTKFNLTSKTTGKIYSLITNDKGIAEVTNLPLGKYDLQEIQSAAGYLLDSKIKELTIKENKDTNNEVNLTVTNTAVLPWTPLEPSTPLGSVEVTKVDAEDNTKVLSGAEFKLTSKADGKEYTLVTDAEGKAKVSQLALGEYTLVETKAPEGYVLDETPQTIEVKKDEATKNVSSITVSNEKETPWTPLEPSTPLGSVEVTKVDVEDNTKVLSGAEFKLTSEADGKEYTLVTDAEGKAKVSQLALGEYTLVETKAPEGYVLDETPKTIEVKKDEATKNTVQVMVENKLKPGEVTPEPKPSVDKKQPGKKEPSKKGSSNQNNQGLPKTGEMTSSTGIVMLGSLLLIGFTMMFASKTRRKD</sequence>
<dbReference type="InterPro" id="IPR013783">
    <property type="entry name" value="Ig-like_fold"/>
</dbReference>
<evidence type="ECO:0000256" key="9">
    <source>
        <dbReference type="SAM" id="SignalP"/>
    </source>
</evidence>
<protein>
    <submittedName>
        <fullName evidence="12">LPXTG cell wall anchor domain-containing protein</fullName>
    </submittedName>
</protein>
<evidence type="ECO:0000256" key="1">
    <source>
        <dbReference type="ARBA" id="ARBA00004191"/>
    </source>
</evidence>
<evidence type="ECO:0000256" key="2">
    <source>
        <dbReference type="ARBA" id="ARBA00007257"/>
    </source>
</evidence>
<dbReference type="PROSITE" id="PS51257">
    <property type="entry name" value="PROKAR_LIPOPROTEIN"/>
    <property type="match status" value="1"/>
</dbReference>
<dbReference type="Gene3D" id="2.60.40.740">
    <property type="match status" value="1"/>
</dbReference>
<evidence type="ECO:0000259" key="10">
    <source>
        <dbReference type="Pfam" id="PF05737"/>
    </source>
</evidence>
<evidence type="ECO:0000256" key="7">
    <source>
        <dbReference type="SAM" id="MobiDB-lite"/>
    </source>
</evidence>
<evidence type="ECO:0000256" key="6">
    <source>
        <dbReference type="ARBA" id="ARBA00023088"/>
    </source>
</evidence>
<dbReference type="InterPro" id="IPR041033">
    <property type="entry name" value="SpaA_PFL_dom_1"/>
</dbReference>
<comment type="subcellular location">
    <subcellularLocation>
        <location evidence="1">Secreted</location>
        <location evidence="1">Cell wall</location>
    </subcellularLocation>
</comment>
<keyword evidence="8" id="KW-1133">Transmembrane helix</keyword>
<evidence type="ECO:0000313" key="12">
    <source>
        <dbReference type="EMBL" id="MBO0476044.1"/>
    </source>
</evidence>
<feature type="domain" description="SpaA-like prealbumin fold" evidence="11">
    <location>
        <begin position="738"/>
        <end position="822"/>
    </location>
</feature>
<comment type="similarity">
    <text evidence="2">Belongs to the serine-aspartate repeat-containing protein (SDr) family.</text>
</comment>
<feature type="domain" description="SpaA-like prealbumin fold" evidence="11">
    <location>
        <begin position="950"/>
        <end position="1033"/>
    </location>
</feature>
<dbReference type="PANTHER" id="PTHR36108">
    <property type="entry name" value="COLOSSIN-B-RELATED"/>
    <property type="match status" value="1"/>
</dbReference>
<keyword evidence="8" id="KW-0812">Transmembrane</keyword>
<organism evidence="12 13">
    <name type="scientific">Candidatus Vagococcus giribetii</name>
    <dbReference type="NCBI Taxonomy" id="2230876"/>
    <lineage>
        <taxon>Bacteria</taxon>
        <taxon>Bacillati</taxon>
        <taxon>Bacillota</taxon>
        <taxon>Bacilli</taxon>
        <taxon>Lactobacillales</taxon>
        <taxon>Enterococcaceae</taxon>
        <taxon>Vagococcus</taxon>
    </lineage>
</organism>
<feature type="region of interest" description="Disordered" evidence="7">
    <location>
        <begin position="1144"/>
        <end position="1192"/>
    </location>
</feature>
<dbReference type="RefSeq" id="WP_206964911.1">
    <property type="nucleotide sequence ID" value="NZ_JAFLVX010000009.1"/>
</dbReference>